<feature type="signal peptide" evidence="3">
    <location>
        <begin position="1"/>
        <end position="45"/>
    </location>
</feature>
<feature type="compositionally biased region" description="Low complexity" evidence="1">
    <location>
        <begin position="61"/>
        <end position="84"/>
    </location>
</feature>
<evidence type="ECO:0000256" key="1">
    <source>
        <dbReference type="SAM" id="MobiDB-lite"/>
    </source>
</evidence>
<name>A0A8S1JCJ8_9CHLO</name>
<feature type="region of interest" description="Disordered" evidence="1">
    <location>
        <begin position="1"/>
        <end position="21"/>
    </location>
</feature>
<feature type="region of interest" description="Disordered" evidence="1">
    <location>
        <begin position="112"/>
        <end position="132"/>
    </location>
</feature>
<protein>
    <recommendedName>
        <fullName evidence="6">Transmembrane protein</fullName>
    </recommendedName>
</protein>
<evidence type="ECO:0000313" key="4">
    <source>
        <dbReference type="EMBL" id="CAD7703167.1"/>
    </source>
</evidence>
<dbReference type="EMBL" id="CAJHUC010002090">
    <property type="protein sequence ID" value="CAD7703167.1"/>
    <property type="molecule type" value="Genomic_DNA"/>
</dbReference>
<gene>
    <name evidence="4" type="ORF">OSTQU699_LOCUS8524</name>
</gene>
<sequence>MPGSTSNLGPLAGLPAAPRSKRHNGLSATVLVVVLLSLHAPFAAGRQPWGRDLQRSRGRVSTSRPQTTPSSSGSSFSGPTTSGHSSAFGSGAAAALGFGNGNSIFEDPTVKSLTEESDGAEDQQKQNRAQADDARVSDWVLPVLILLAILVAVAAVVACAVRRRRAKHRALSVSQTLDSECRMPNDESIGEGFGGAHE</sequence>
<accession>A0A8S1JCJ8</accession>
<feature type="region of interest" description="Disordered" evidence="1">
    <location>
        <begin position="48"/>
        <end position="84"/>
    </location>
</feature>
<keyword evidence="2" id="KW-1133">Transmembrane helix</keyword>
<dbReference type="AlphaFoldDB" id="A0A8S1JCJ8"/>
<feature type="chain" id="PRO_5035869517" description="Transmembrane protein" evidence="3">
    <location>
        <begin position="46"/>
        <end position="198"/>
    </location>
</feature>
<feature type="compositionally biased region" description="Basic and acidic residues" evidence="1">
    <location>
        <begin position="122"/>
        <end position="132"/>
    </location>
</feature>
<keyword evidence="3" id="KW-0732">Signal</keyword>
<reference evidence="4" key="1">
    <citation type="submission" date="2020-12" db="EMBL/GenBank/DDBJ databases">
        <authorList>
            <person name="Iha C."/>
        </authorList>
    </citation>
    <scope>NUCLEOTIDE SEQUENCE</scope>
</reference>
<comment type="caution">
    <text evidence="4">The sequence shown here is derived from an EMBL/GenBank/DDBJ whole genome shotgun (WGS) entry which is preliminary data.</text>
</comment>
<dbReference type="Proteomes" id="UP000708148">
    <property type="component" value="Unassembled WGS sequence"/>
</dbReference>
<proteinExistence type="predicted"/>
<evidence type="ECO:0000313" key="5">
    <source>
        <dbReference type="Proteomes" id="UP000708148"/>
    </source>
</evidence>
<keyword evidence="2" id="KW-0812">Transmembrane</keyword>
<evidence type="ECO:0000256" key="3">
    <source>
        <dbReference type="SAM" id="SignalP"/>
    </source>
</evidence>
<evidence type="ECO:0000256" key="2">
    <source>
        <dbReference type="SAM" id="Phobius"/>
    </source>
</evidence>
<organism evidence="4 5">
    <name type="scientific">Ostreobium quekettii</name>
    <dbReference type="NCBI Taxonomy" id="121088"/>
    <lineage>
        <taxon>Eukaryota</taxon>
        <taxon>Viridiplantae</taxon>
        <taxon>Chlorophyta</taxon>
        <taxon>core chlorophytes</taxon>
        <taxon>Ulvophyceae</taxon>
        <taxon>TCBD clade</taxon>
        <taxon>Bryopsidales</taxon>
        <taxon>Ostreobineae</taxon>
        <taxon>Ostreobiaceae</taxon>
        <taxon>Ostreobium</taxon>
    </lineage>
</organism>
<feature type="transmembrane region" description="Helical" evidence="2">
    <location>
        <begin position="139"/>
        <end position="161"/>
    </location>
</feature>
<evidence type="ECO:0008006" key="6">
    <source>
        <dbReference type="Google" id="ProtNLM"/>
    </source>
</evidence>
<keyword evidence="2" id="KW-0472">Membrane</keyword>
<keyword evidence="5" id="KW-1185">Reference proteome</keyword>